<sequence>MRRSSSSSTSGRMSVRLRMDFRIKSSLIIRGEDGAGGAQHHHGGQLLHIKHGLQLPKSQSVGENRWQLSHAADAKKSTRGLGGSSHIEVVELLVEHEAPLDELRRFLPVSETVAAKATDVLHSIRSEDGAVGTEDHHRRTRFRNRSTMTAREESRPSGGDGMVKYKMHNLVPRAPVLQLRLQYVRVLGLEAQLSLLLSFPRLGSVPVRFHGLVVPDHRCFRVADVALVSGVVGRVHQKRLGRKRTQVPTLKVVHVLGTEESRRRG</sequence>
<organism evidence="1 2">
    <name type="scientific">Liparis tanakae</name>
    <name type="common">Tanaka's snailfish</name>
    <dbReference type="NCBI Taxonomy" id="230148"/>
    <lineage>
        <taxon>Eukaryota</taxon>
        <taxon>Metazoa</taxon>
        <taxon>Chordata</taxon>
        <taxon>Craniata</taxon>
        <taxon>Vertebrata</taxon>
        <taxon>Euteleostomi</taxon>
        <taxon>Actinopterygii</taxon>
        <taxon>Neopterygii</taxon>
        <taxon>Teleostei</taxon>
        <taxon>Neoteleostei</taxon>
        <taxon>Acanthomorphata</taxon>
        <taxon>Eupercaria</taxon>
        <taxon>Perciformes</taxon>
        <taxon>Cottioidei</taxon>
        <taxon>Cottales</taxon>
        <taxon>Liparidae</taxon>
        <taxon>Liparis</taxon>
    </lineage>
</organism>
<proteinExistence type="predicted"/>
<evidence type="ECO:0000313" key="2">
    <source>
        <dbReference type="Proteomes" id="UP000314294"/>
    </source>
</evidence>
<gene>
    <name evidence="1" type="ORF">EYF80_026688</name>
</gene>
<dbReference type="AlphaFoldDB" id="A0A4Z2HE70"/>
<keyword evidence="2" id="KW-1185">Reference proteome</keyword>
<dbReference type="EMBL" id="SRLO01000280">
    <property type="protein sequence ID" value="TNN63072.1"/>
    <property type="molecule type" value="Genomic_DNA"/>
</dbReference>
<evidence type="ECO:0000313" key="1">
    <source>
        <dbReference type="EMBL" id="TNN63072.1"/>
    </source>
</evidence>
<accession>A0A4Z2HE70</accession>
<name>A0A4Z2HE70_9TELE</name>
<protein>
    <submittedName>
        <fullName evidence="1">Uncharacterized protein</fullName>
    </submittedName>
</protein>
<reference evidence="1 2" key="1">
    <citation type="submission" date="2019-03" db="EMBL/GenBank/DDBJ databases">
        <title>First draft genome of Liparis tanakae, snailfish: a comprehensive survey of snailfish specific genes.</title>
        <authorList>
            <person name="Kim W."/>
            <person name="Song I."/>
            <person name="Jeong J.-H."/>
            <person name="Kim D."/>
            <person name="Kim S."/>
            <person name="Ryu S."/>
            <person name="Song J.Y."/>
            <person name="Lee S.K."/>
        </authorList>
    </citation>
    <scope>NUCLEOTIDE SEQUENCE [LARGE SCALE GENOMIC DNA]</scope>
    <source>
        <tissue evidence="1">Muscle</tissue>
    </source>
</reference>
<comment type="caution">
    <text evidence="1">The sequence shown here is derived from an EMBL/GenBank/DDBJ whole genome shotgun (WGS) entry which is preliminary data.</text>
</comment>
<dbReference type="Proteomes" id="UP000314294">
    <property type="component" value="Unassembled WGS sequence"/>
</dbReference>